<accession>A0A6G0XRY5</accession>
<dbReference type="InterPro" id="IPR011990">
    <property type="entry name" value="TPR-like_helical_dom_sf"/>
</dbReference>
<reference evidence="2 3" key="1">
    <citation type="submission" date="2019-07" db="EMBL/GenBank/DDBJ databases">
        <title>Genomics analysis of Aphanomyces spp. identifies a new class of oomycete effector associated with host adaptation.</title>
        <authorList>
            <person name="Gaulin E."/>
        </authorList>
    </citation>
    <scope>NUCLEOTIDE SEQUENCE [LARGE SCALE GENOMIC DNA]</scope>
    <source>
        <strain evidence="2 3">ATCC 201684</strain>
    </source>
</reference>
<feature type="compositionally biased region" description="Low complexity" evidence="1">
    <location>
        <begin position="204"/>
        <end position="215"/>
    </location>
</feature>
<organism evidence="2 3">
    <name type="scientific">Aphanomyces euteiches</name>
    <dbReference type="NCBI Taxonomy" id="100861"/>
    <lineage>
        <taxon>Eukaryota</taxon>
        <taxon>Sar</taxon>
        <taxon>Stramenopiles</taxon>
        <taxon>Oomycota</taxon>
        <taxon>Saprolegniomycetes</taxon>
        <taxon>Saprolegniales</taxon>
        <taxon>Verrucalvaceae</taxon>
        <taxon>Aphanomyces</taxon>
    </lineage>
</organism>
<protein>
    <recommendedName>
        <fullName evidence="4">Pentacotripeptide-repeat region of PRORP domain-containing protein</fullName>
    </recommendedName>
</protein>
<keyword evidence="3" id="KW-1185">Reference proteome</keyword>
<dbReference type="EMBL" id="VJMJ01000022">
    <property type="protein sequence ID" value="KAF0743120.1"/>
    <property type="molecule type" value="Genomic_DNA"/>
</dbReference>
<evidence type="ECO:0000313" key="3">
    <source>
        <dbReference type="Proteomes" id="UP000481153"/>
    </source>
</evidence>
<dbReference type="Gene3D" id="1.25.40.10">
    <property type="entry name" value="Tetratricopeptide repeat domain"/>
    <property type="match status" value="1"/>
</dbReference>
<dbReference type="Proteomes" id="UP000481153">
    <property type="component" value="Unassembled WGS sequence"/>
</dbReference>
<sequence length="223" mass="24235">MIVSRLSRSGVRAFSSHVPFVLPEFPVLLDELERDGKEKRYIKVSKLTNLFKQVTTKDELEAATQAFKIFERKHIDPVENTAGEFVKASLKQDAADVALNALSNNFRIGLFFNTGMLNKLLAHFESKQDDASIVAAFESIQKFEVAVNATTYQHVISALIRSGDSEKAVELAQVAASHGALNEATKALVDSATAHAVEEEVATEEGAAAEEATSESNEKPPSA</sequence>
<dbReference type="AlphaFoldDB" id="A0A6G0XRY5"/>
<dbReference type="VEuPathDB" id="FungiDB:AeMF1_009960"/>
<name>A0A6G0XRY5_9STRA</name>
<feature type="region of interest" description="Disordered" evidence="1">
    <location>
        <begin position="195"/>
        <end position="223"/>
    </location>
</feature>
<evidence type="ECO:0000256" key="1">
    <source>
        <dbReference type="SAM" id="MobiDB-lite"/>
    </source>
</evidence>
<gene>
    <name evidence="2" type="ORF">Ae201684_002177</name>
</gene>
<evidence type="ECO:0008006" key="4">
    <source>
        <dbReference type="Google" id="ProtNLM"/>
    </source>
</evidence>
<proteinExistence type="predicted"/>
<comment type="caution">
    <text evidence="2">The sequence shown here is derived from an EMBL/GenBank/DDBJ whole genome shotgun (WGS) entry which is preliminary data.</text>
</comment>
<evidence type="ECO:0000313" key="2">
    <source>
        <dbReference type="EMBL" id="KAF0743120.1"/>
    </source>
</evidence>